<proteinExistence type="predicted"/>
<dbReference type="EMBL" id="OW240918">
    <property type="protein sequence ID" value="CAH2308207.1"/>
    <property type="molecule type" value="Genomic_DNA"/>
</dbReference>
<sequence>MLEHFILWLIICFIIYLFYKGKNKNYQQMNVSQMNSQQRKEFITSFSLSNCKHGNQGYKRVLLQLFGLLGNGKSSFINSCKFVLDGVYRQHAEARATDGGCTTRRVPYKLTDAIMMVDNRGCPTLSKYESGEILAQLEVTQTPSHYTFPGNLLPLSEEVEWCEDFAKNIDRLMDESKNPNYTDFIFPIYVHSVKNTIPKQEIEMYKELLNMARVLTGITPIIVLTHKSHGGLTAMRTTFQDMGFDKIFTIENYTENDHQRILGKHEEIQKLLCQVLKNVDFCMEKERNREHERGERMKFVIKYIKDADDEKKKREYEEKMESLGNLRPHLLYRQFQAADRHEGSNRKGTVVGDESTCAIM</sequence>
<dbReference type="AlphaFoldDB" id="A0AAD1SSG7"/>
<name>A0AAD1SSG7_PELCU</name>
<accession>A0AAD1SSG7</accession>
<keyword evidence="1" id="KW-0472">Membrane</keyword>
<evidence type="ECO:0000256" key="1">
    <source>
        <dbReference type="SAM" id="Phobius"/>
    </source>
</evidence>
<dbReference type="Proteomes" id="UP001295444">
    <property type="component" value="Chromosome 07"/>
</dbReference>
<evidence type="ECO:0000313" key="3">
    <source>
        <dbReference type="Proteomes" id="UP001295444"/>
    </source>
</evidence>
<reference evidence="2" key="1">
    <citation type="submission" date="2022-03" db="EMBL/GenBank/DDBJ databases">
        <authorList>
            <person name="Alioto T."/>
            <person name="Alioto T."/>
            <person name="Gomez Garrido J."/>
        </authorList>
    </citation>
    <scope>NUCLEOTIDE SEQUENCE</scope>
</reference>
<gene>
    <name evidence="2" type="ORF">PECUL_23A044197</name>
</gene>
<keyword evidence="1" id="KW-0812">Transmembrane</keyword>
<keyword evidence="3" id="KW-1185">Reference proteome</keyword>
<feature type="transmembrane region" description="Helical" evidence="1">
    <location>
        <begin position="6"/>
        <end position="21"/>
    </location>
</feature>
<protein>
    <submittedName>
        <fullName evidence="2">Uncharacterized protein</fullName>
    </submittedName>
</protein>
<organism evidence="2 3">
    <name type="scientific">Pelobates cultripes</name>
    <name type="common">Western spadefoot toad</name>
    <dbReference type="NCBI Taxonomy" id="61616"/>
    <lineage>
        <taxon>Eukaryota</taxon>
        <taxon>Metazoa</taxon>
        <taxon>Chordata</taxon>
        <taxon>Craniata</taxon>
        <taxon>Vertebrata</taxon>
        <taxon>Euteleostomi</taxon>
        <taxon>Amphibia</taxon>
        <taxon>Batrachia</taxon>
        <taxon>Anura</taxon>
        <taxon>Pelobatoidea</taxon>
        <taxon>Pelobatidae</taxon>
        <taxon>Pelobates</taxon>
    </lineage>
</organism>
<keyword evidence="1" id="KW-1133">Transmembrane helix</keyword>
<evidence type="ECO:0000313" key="2">
    <source>
        <dbReference type="EMBL" id="CAH2308207.1"/>
    </source>
</evidence>